<dbReference type="NCBIfam" id="TIGR03071">
    <property type="entry name" value="couple_hipA"/>
    <property type="match status" value="1"/>
</dbReference>
<evidence type="ECO:0000256" key="1">
    <source>
        <dbReference type="ARBA" id="ARBA00022679"/>
    </source>
</evidence>
<dbReference type="AlphaFoldDB" id="A0A3B0WKL6"/>
<dbReference type="PANTHER" id="PTHR37419:SF1">
    <property type="entry name" value="SERINE_THREONINE-PROTEIN KINASE TOXIN HIPA"/>
    <property type="match status" value="1"/>
</dbReference>
<protein>
    <submittedName>
        <fullName evidence="5">Possible HipA protein</fullName>
    </submittedName>
</protein>
<dbReference type="Pfam" id="PF13657">
    <property type="entry name" value="Couple_hipA"/>
    <property type="match status" value="1"/>
</dbReference>
<dbReference type="Gene3D" id="1.10.1070.20">
    <property type="match status" value="1"/>
</dbReference>
<evidence type="ECO:0000259" key="3">
    <source>
        <dbReference type="Pfam" id="PF07804"/>
    </source>
</evidence>
<evidence type="ECO:0000313" key="5">
    <source>
        <dbReference type="EMBL" id="VAW55851.1"/>
    </source>
</evidence>
<evidence type="ECO:0000259" key="4">
    <source>
        <dbReference type="Pfam" id="PF13657"/>
    </source>
</evidence>
<feature type="domain" description="HipA-like C-terminal" evidence="3">
    <location>
        <begin position="144"/>
        <end position="369"/>
    </location>
</feature>
<dbReference type="InterPro" id="IPR052028">
    <property type="entry name" value="HipA_Ser/Thr_kinase"/>
</dbReference>
<dbReference type="GO" id="GO:0005829">
    <property type="term" value="C:cytosol"/>
    <property type="evidence" value="ECO:0007669"/>
    <property type="project" value="TreeGrafter"/>
</dbReference>
<dbReference type="InterPro" id="IPR012893">
    <property type="entry name" value="HipA-like_C"/>
</dbReference>
<dbReference type="InterPro" id="IPR017508">
    <property type="entry name" value="HipA_N1"/>
</dbReference>
<reference evidence="5" key="1">
    <citation type="submission" date="2018-06" db="EMBL/GenBank/DDBJ databases">
        <authorList>
            <person name="Zhirakovskaya E."/>
        </authorList>
    </citation>
    <scope>NUCLEOTIDE SEQUENCE</scope>
</reference>
<dbReference type="Pfam" id="PF07804">
    <property type="entry name" value="HipA_C"/>
    <property type="match status" value="1"/>
</dbReference>
<organism evidence="5">
    <name type="scientific">hydrothermal vent metagenome</name>
    <dbReference type="NCBI Taxonomy" id="652676"/>
    <lineage>
        <taxon>unclassified sequences</taxon>
        <taxon>metagenomes</taxon>
        <taxon>ecological metagenomes</taxon>
    </lineage>
</organism>
<keyword evidence="1" id="KW-0808">Transferase</keyword>
<feature type="domain" description="HipA N-terminal subdomain 1" evidence="4">
    <location>
        <begin position="7"/>
        <end position="111"/>
    </location>
</feature>
<proteinExistence type="predicted"/>
<accession>A0A3B0WKL6</accession>
<dbReference type="GO" id="GO:0004674">
    <property type="term" value="F:protein serine/threonine kinase activity"/>
    <property type="evidence" value="ECO:0007669"/>
    <property type="project" value="TreeGrafter"/>
</dbReference>
<evidence type="ECO:0000256" key="2">
    <source>
        <dbReference type="ARBA" id="ARBA00022777"/>
    </source>
</evidence>
<dbReference type="PANTHER" id="PTHR37419">
    <property type="entry name" value="SERINE/THREONINE-PROTEIN KINASE TOXIN HIPA"/>
    <property type="match status" value="1"/>
</dbReference>
<sequence>MTNVSVLNILLHGEHVGTLTNVGHDRTLFSFNDPYIQNENRHALGLRFKDSFGGLITEFKPTQSALMPYFSNLLPEGHLREYLSERAGVKSEREFFLLRALGMDLSGAVTVAPDKDEAWLDNLNEDADENNSDNDKSFDDALRFSLAGVQLKFSAISEASGGLTIPAKGIGGSWIVKLPSTRFAGIPENEYSMMKLARLIGMNIPSIKLIDVKDIENLPGGIGELQGQAFAIKRFDRLEDGTPVHIEDFAQVFDVYPKNKYIKASSTNIAQVIGAESDEKDISEFIRRLVFNTLIGNADMHLKNWSLIYPDKRSASLSPAYDFVSTIPYIEDEKAALNFSRTKRFDEFTFDELKYLSAKAMLPEKIVLDTAIETIALFHEYWQKEKTNLPLYSNVIEAIDKHINKIPMSMKA</sequence>
<gene>
    <name evidence="5" type="ORF">MNBD_GAMMA07-917</name>
</gene>
<name>A0A3B0WKL6_9ZZZZ</name>
<keyword evidence="2" id="KW-0418">Kinase</keyword>
<dbReference type="EMBL" id="UOFF01000130">
    <property type="protein sequence ID" value="VAW55851.1"/>
    <property type="molecule type" value="Genomic_DNA"/>
</dbReference>